<feature type="region of interest" description="Disordered" evidence="1">
    <location>
        <begin position="4375"/>
        <end position="4429"/>
    </location>
</feature>
<feature type="compositionally biased region" description="Polar residues" evidence="1">
    <location>
        <begin position="3434"/>
        <end position="3464"/>
    </location>
</feature>
<feature type="compositionally biased region" description="Polar residues" evidence="1">
    <location>
        <begin position="73"/>
        <end position="86"/>
    </location>
</feature>
<reference evidence="2 3" key="1">
    <citation type="journal article" date="2021" name="Elife">
        <title>Chloroplast acquisition without the gene transfer in kleptoplastic sea slugs, Plakobranchus ocellatus.</title>
        <authorList>
            <person name="Maeda T."/>
            <person name="Takahashi S."/>
            <person name="Yoshida T."/>
            <person name="Shimamura S."/>
            <person name="Takaki Y."/>
            <person name="Nagai Y."/>
            <person name="Toyoda A."/>
            <person name="Suzuki Y."/>
            <person name="Arimoto A."/>
            <person name="Ishii H."/>
            <person name="Satoh N."/>
            <person name="Nishiyama T."/>
            <person name="Hasebe M."/>
            <person name="Maruyama T."/>
            <person name="Minagawa J."/>
            <person name="Obokata J."/>
            <person name="Shigenobu S."/>
        </authorList>
    </citation>
    <scope>NUCLEOTIDE SEQUENCE [LARGE SCALE GENOMIC DNA]</scope>
</reference>
<feature type="compositionally biased region" description="Basic and acidic residues" evidence="1">
    <location>
        <begin position="1438"/>
        <end position="1459"/>
    </location>
</feature>
<feature type="compositionally biased region" description="Polar residues" evidence="1">
    <location>
        <begin position="477"/>
        <end position="497"/>
    </location>
</feature>
<feature type="compositionally biased region" description="Polar residues" evidence="1">
    <location>
        <begin position="3357"/>
        <end position="3368"/>
    </location>
</feature>
<feature type="compositionally biased region" description="Basic residues" evidence="1">
    <location>
        <begin position="4640"/>
        <end position="4649"/>
    </location>
</feature>
<feature type="region of interest" description="Disordered" evidence="1">
    <location>
        <begin position="2895"/>
        <end position="2979"/>
    </location>
</feature>
<dbReference type="Proteomes" id="UP000762676">
    <property type="component" value="Unassembled WGS sequence"/>
</dbReference>
<feature type="region of interest" description="Disordered" evidence="1">
    <location>
        <begin position="2612"/>
        <end position="2632"/>
    </location>
</feature>
<feature type="region of interest" description="Disordered" evidence="1">
    <location>
        <begin position="1224"/>
        <end position="1255"/>
    </location>
</feature>
<feature type="region of interest" description="Disordered" evidence="1">
    <location>
        <begin position="3551"/>
        <end position="3639"/>
    </location>
</feature>
<feature type="compositionally biased region" description="Polar residues" evidence="1">
    <location>
        <begin position="4763"/>
        <end position="4772"/>
    </location>
</feature>
<feature type="region of interest" description="Disordered" evidence="1">
    <location>
        <begin position="2814"/>
        <end position="2849"/>
    </location>
</feature>
<feature type="compositionally biased region" description="Polar residues" evidence="1">
    <location>
        <begin position="2931"/>
        <end position="2940"/>
    </location>
</feature>
<feature type="region of interest" description="Disordered" evidence="1">
    <location>
        <begin position="415"/>
        <end position="445"/>
    </location>
</feature>
<feature type="region of interest" description="Disordered" evidence="1">
    <location>
        <begin position="4469"/>
        <end position="4509"/>
    </location>
</feature>
<feature type="compositionally biased region" description="Polar residues" evidence="1">
    <location>
        <begin position="5399"/>
        <end position="5410"/>
    </location>
</feature>
<feature type="compositionally biased region" description="Polar residues" evidence="1">
    <location>
        <begin position="162"/>
        <end position="179"/>
    </location>
</feature>
<feature type="region of interest" description="Disordered" evidence="1">
    <location>
        <begin position="4879"/>
        <end position="4919"/>
    </location>
</feature>
<feature type="region of interest" description="Disordered" evidence="1">
    <location>
        <begin position="222"/>
        <end position="251"/>
    </location>
</feature>
<feature type="region of interest" description="Disordered" evidence="1">
    <location>
        <begin position="814"/>
        <end position="841"/>
    </location>
</feature>
<feature type="compositionally biased region" description="Basic and acidic residues" evidence="1">
    <location>
        <begin position="631"/>
        <end position="645"/>
    </location>
</feature>
<feature type="compositionally biased region" description="Basic and acidic residues" evidence="1">
    <location>
        <begin position="1330"/>
        <end position="1343"/>
    </location>
</feature>
<feature type="region of interest" description="Disordered" evidence="1">
    <location>
        <begin position="3303"/>
        <end position="3368"/>
    </location>
</feature>
<evidence type="ECO:0000313" key="2">
    <source>
        <dbReference type="EMBL" id="GFS18466.1"/>
    </source>
</evidence>
<feature type="compositionally biased region" description="Polar residues" evidence="1">
    <location>
        <begin position="3303"/>
        <end position="3323"/>
    </location>
</feature>
<name>A0AAV4J7S9_9GAST</name>
<feature type="compositionally biased region" description="Polar residues" evidence="1">
    <location>
        <begin position="3620"/>
        <end position="3639"/>
    </location>
</feature>
<feature type="region of interest" description="Disordered" evidence="1">
    <location>
        <begin position="1123"/>
        <end position="1190"/>
    </location>
</feature>
<feature type="region of interest" description="Disordered" evidence="1">
    <location>
        <begin position="353"/>
        <end position="381"/>
    </location>
</feature>
<evidence type="ECO:0000256" key="1">
    <source>
        <dbReference type="SAM" id="MobiDB-lite"/>
    </source>
</evidence>
<feature type="compositionally biased region" description="Low complexity" evidence="1">
    <location>
        <begin position="4909"/>
        <end position="4919"/>
    </location>
</feature>
<feature type="non-terminal residue" evidence="2">
    <location>
        <position position="5425"/>
    </location>
</feature>
<feature type="compositionally biased region" description="Basic and acidic residues" evidence="1">
    <location>
        <begin position="993"/>
        <end position="1020"/>
    </location>
</feature>
<feature type="compositionally biased region" description="Basic and acidic residues" evidence="1">
    <location>
        <begin position="3660"/>
        <end position="3669"/>
    </location>
</feature>
<feature type="region of interest" description="Disordered" evidence="1">
    <location>
        <begin position="4754"/>
        <end position="4794"/>
    </location>
</feature>
<accession>A0AAV4J7S9</accession>
<feature type="compositionally biased region" description="Basic and acidic residues" evidence="1">
    <location>
        <begin position="133"/>
        <end position="161"/>
    </location>
</feature>
<feature type="compositionally biased region" description="Polar residues" evidence="1">
    <location>
        <begin position="2814"/>
        <end position="2843"/>
    </location>
</feature>
<feature type="compositionally biased region" description="Basic and acidic residues" evidence="1">
    <location>
        <begin position="613"/>
        <end position="624"/>
    </location>
</feature>
<comment type="caution">
    <text evidence="2">The sequence shown here is derived from an EMBL/GenBank/DDBJ whole genome shotgun (WGS) entry which is preliminary data.</text>
</comment>
<feature type="region of interest" description="Disordered" evidence="1">
    <location>
        <begin position="4541"/>
        <end position="4563"/>
    </location>
</feature>
<organism evidence="2 3">
    <name type="scientific">Elysia marginata</name>
    <dbReference type="NCBI Taxonomy" id="1093978"/>
    <lineage>
        <taxon>Eukaryota</taxon>
        <taxon>Metazoa</taxon>
        <taxon>Spiralia</taxon>
        <taxon>Lophotrochozoa</taxon>
        <taxon>Mollusca</taxon>
        <taxon>Gastropoda</taxon>
        <taxon>Heterobranchia</taxon>
        <taxon>Euthyneura</taxon>
        <taxon>Panpulmonata</taxon>
        <taxon>Sacoglossa</taxon>
        <taxon>Placobranchoidea</taxon>
        <taxon>Plakobranchidae</taxon>
        <taxon>Elysia</taxon>
    </lineage>
</organism>
<keyword evidence="3" id="KW-1185">Reference proteome</keyword>
<protein>
    <submittedName>
        <fullName evidence="2">Uncharacterized protein</fullName>
    </submittedName>
</protein>
<feature type="compositionally biased region" description="Basic residues" evidence="1">
    <location>
        <begin position="4897"/>
        <end position="4908"/>
    </location>
</feature>
<feature type="region of interest" description="Disordered" evidence="1">
    <location>
        <begin position="932"/>
        <end position="1034"/>
    </location>
</feature>
<feature type="compositionally biased region" description="Polar residues" evidence="1">
    <location>
        <begin position="932"/>
        <end position="957"/>
    </location>
</feature>
<feature type="compositionally biased region" description="Basic and acidic residues" evidence="1">
    <location>
        <begin position="4544"/>
        <end position="4563"/>
    </location>
</feature>
<feature type="region of interest" description="Disordered" evidence="1">
    <location>
        <begin position="3434"/>
        <end position="3466"/>
    </location>
</feature>
<feature type="compositionally biased region" description="Basic and acidic residues" evidence="1">
    <location>
        <begin position="3583"/>
        <end position="3592"/>
    </location>
</feature>
<feature type="compositionally biased region" description="Basic and acidic residues" evidence="1">
    <location>
        <begin position="353"/>
        <end position="362"/>
    </location>
</feature>
<feature type="region of interest" description="Disordered" evidence="1">
    <location>
        <begin position="3653"/>
        <end position="3675"/>
    </location>
</feature>
<feature type="compositionally biased region" description="Polar residues" evidence="1">
    <location>
        <begin position="415"/>
        <end position="435"/>
    </location>
</feature>
<proteinExistence type="predicted"/>
<feature type="compositionally biased region" description="Basic and acidic residues" evidence="1">
    <location>
        <begin position="4405"/>
        <end position="4429"/>
    </location>
</feature>
<feature type="region of interest" description="Disordered" evidence="1">
    <location>
        <begin position="5165"/>
        <end position="5195"/>
    </location>
</feature>
<feature type="compositionally biased region" description="Basic and acidic residues" evidence="1">
    <location>
        <begin position="5412"/>
        <end position="5425"/>
    </location>
</feature>
<feature type="region of interest" description="Disordered" evidence="1">
    <location>
        <begin position="5368"/>
        <end position="5425"/>
    </location>
</feature>
<feature type="region of interest" description="Disordered" evidence="1">
    <location>
        <begin position="4975"/>
        <end position="4995"/>
    </location>
</feature>
<feature type="compositionally biased region" description="Basic and acidic residues" evidence="1">
    <location>
        <begin position="4486"/>
        <end position="4497"/>
    </location>
</feature>
<feature type="compositionally biased region" description="Basic residues" evidence="1">
    <location>
        <begin position="466"/>
        <end position="475"/>
    </location>
</feature>
<feature type="compositionally biased region" description="Polar residues" evidence="1">
    <location>
        <begin position="2612"/>
        <end position="2631"/>
    </location>
</feature>
<dbReference type="EMBL" id="BMAT01013694">
    <property type="protein sequence ID" value="GFS18466.1"/>
    <property type="molecule type" value="Genomic_DNA"/>
</dbReference>
<evidence type="ECO:0000313" key="3">
    <source>
        <dbReference type="Proteomes" id="UP000762676"/>
    </source>
</evidence>
<feature type="compositionally biased region" description="Basic and acidic residues" evidence="1">
    <location>
        <begin position="4775"/>
        <end position="4784"/>
    </location>
</feature>
<feature type="region of interest" description="Disordered" evidence="1">
    <location>
        <begin position="1324"/>
        <end position="1374"/>
    </location>
</feature>
<feature type="region of interest" description="Disordered" evidence="1">
    <location>
        <begin position="2729"/>
        <end position="2760"/>
    </location>
</feature>
<feature type="compositionally biased region" description="Basic and acidic residues" evidence="1">
    <location>
        <begin position="2898"/>
        <end position="2918"/>
    </location>
</feature>
<feature type="compositionally biased region" description="Basic residues" evidence="1">
    <location>
        <begin position="1417"/>
        <end position="1437"/>
    </location>
</feature>
<feature type="compositionally biased region" description="Basic residues" evidence="1">
    <location>
        <begin position="4785"/>
        <end position="4794"/>
    </location>
</feature>
<feature type="region of interest" description="Disordered" evidence="1">
    <location>
        <begin position="2513"/>
        <end position="2536"/>
    </location>
</feature>
<feature type="region of interest" description="Disordered" evidence="1">
    <location>
        <begin position="459"/>
        <end position="645"/>
    </location>
</feature>
<feature type="region of interest" description="Disordered" evidence="1">
    <location>
        <begin position="326"/>
        <end position="345"/>
    </location>
</feature>
<feature type="region of interest" description="Disordered" evidence="1">
    <location>
        <begin position="4631"/>
        <end position="4650"/>
    </location>
</feature>
<sequence length="5425" mass="606048">MAEADKSQSRLATAESDLADPALVDGQHGAMAGASAEEESLPQADCPEGPASFKGQMAARYKERQSMGYHVTSGENQTGDAASPTNTERDNHQTAMRGNPASAVELGERGGIAQADLPKHSKSIDAQGSASARPEDHGGRRVAVDTRRSMRDLITQFERRSNTTVDSFQSGQRTPTPTGESCRDSKVDTDKRVNGGLAREAWRGSNRAFHMDLDTAAITSSSSSVSMSEETIDTETCSLRGSKGNESRTKGRKCMRILRSASSTDLEMTGFGVSGGAGRKEAGNEKGQFIHDGSALKMNAGTGKKDMEIGVPVITSKMKFTGHGGDQAITETQGSTELKPKTSDKKIVECEVGQPEHKEYDSTKTQATDTETKDSEVPQPLRVNLKDFAARKKRSSNTGDMKYVVHRKDWNKWMQTHQRQRQTGGLEDTSNPLKSTSREPIRKSALGFKILQKNISREPKIESNRLSRKPSRRKLITSASNTQQRLETRTSQRTTALSPGREAMSAGLANRSDGGPKKPSSAMERYQMFLNRTHGHRQDEKTNNTQVQPGESKSPRNSRSPPVPVRQAPELGKSEKERSGSQTSVPFPELSVPPLALSPSRRKEGSRQALQELLKKAREKDARQRPVHHHTTSEERGPHGTLSHKPEVSDVVTVSTGSFISNANTTSTMELERQMDRVLAQLEEVTAAKALKNKALDTSIQRQKDHASVIGQSAKDLNKALEAKWMEQPLSSLSRMSPTSKMLHNVTGKPNTTLTRNFAGNVKGYAGQASLDLPLNQHDLLYGKYQQTVTPNNEYLQQLSLHSTSPVMRKQYGTYSVRQSRSRSSPASVRQAAQASDTSSRKLEQQLALQSVLLEKTNRAISDRRLFTDQIQSHFTRHRSSSAAKPKLSPSLDIQAVTRSGLSGAGNPYTYTENLSESGITSNVISGRLSPTSMKAVSTGQPSSRAYQPSFSSSPRQVESPVRGFRKPGKPIKDNTLPSPVKSGAKTEMSSEDVPKMAHEEPNTALEKTTHPELSRDFTRPGRRGAFTNESRPTPMNARKFLESIQPKTNASVYQAARTRPAAKSKSIHYGGWQKPEALLTNNVRNKSHRILHMYNDDSSIKTGYTREFPILATEATAETNFQNERQCLPTRDNMKHDKLPATLARPNKIFASPRPTSSSTKAPGFSPQSKRPPSRSPKPGLSRQASPTKQAFNEVTTHLPGQHYPPVQRRASSNLVAATKTWSATSMANRKAGAARHHDTRDDHRRRRLRENSVDDATTVTSFAASGVRTLSSVSRVDQYHHTVRRTVMTPPFAAHTEGGQAKSRAGPVTAAVEYHSREKMTIIIPGEGTEKQSRPSEEKKPSPTQLIIKSREVTSLRGDPLDGWTAREETDQVSQDLEDKVFCHFGSNELINVQDSKVPPEDGQKDTSSPESSAKKRKRKVSEKMKKIKKKRKGKREGEKLALKEEQNSLDMSPERVIKRKNSAEISPKGTGTTGSRKGSPESNHTVGVTSEQLITHYIAFFLCLSENSTRMMRALGLPRYRPVTRLTNKPTAMFPSHSHIPLRMDSPCFLANRKRLDLLAQYRRWREGMVDPDHPSKIPLSIGFRWTLNSAVVEEWALHCWEPDSGVYIDEEGTLWSSISAPAPGASMNASLLADTCVCSDTAQGACRLKPRNTTGNPRLTRTEDPYQETSIGSRRFGTLLLRSESYRSHVMILQFEILLDNVITEGIGYCSHLEQDYLSCICPVHDNSCSDDNANGIFSVLTNPYAMHSENETERKVLGENNDQHNSSSKIRSVCTGYFALSENFYNRGSSRNTLLDKYIEYDTLEDVCSERYIVYGMWSGQNEINHTLVEPASNLSLLDFWFVLFENVCFLFGYHSMLEEIQLPTTDNDDDNGLRQVLMKFCPVTTKVFLGKTRGSGLFYSCETAGNLDSNNNSSHVSTEMSQFGNEYSPRFSYKSGWICRDKHVKIVKKNRMCKARNSDSKAKCSVQSENHLILALFSSMDLPYSSLSPWAKPNVPRERNNNSGGGACLEAQEMHTERSMTLTTRTDYRVQRTRCGYRSPTLAAGAAELEAISANKMRRLHTRRDRRNMRCRPWKNPIAVPDTQFLDSQTAPVSEDMRTPTVLNRPIKVINLRNTDTKLKETPTITNSALNAAKGRVPLKHQLDCPRTHEGDRKCRQPSVPNQHDPTLLNCSKALAKISRHHNSPNMTSKITATRLKLQDMCSKGEERKSHKIHTANLYPHIKAKVKCSMPDSCLTKATRRRPSDSVSKHLLSSCVEDYEQMRRGSRTGWDTGRASHLQEQIARKVEEVVMRKAQAIVKSYQEFLESQSNQYKAEYVKSQATQANEVNNFTRNVHICQSSESQNQKTIVGDGCISSDSAHTDDFTSQGIPSNLSHNDTTTQIRTTGFENVTCDNFIKEISPSTKRTPRASKAILHNLGGVSGNPLSGCKPVYLFKAPTSNDLRKSSYSCTLSSTPMSSTNNLFHQENLQVDEHSSNAVLTRGTTTGQVVADCASFFLDNEAYGSKLNTLPDSKPTRLQPVKASNMKKPEENKLIRKSRIPVLQNRRAPGVLKDIGCEEENYRATHSSLRQTDESSNAFRVEHKKLPHSKTNNKLNEKFSPNFKQIRSSPRLQNSPSPCRTVSSKPSCYKPGVEVAPNEPWWNRSNHSGIKKQREHCAKDLNVSLNRTFSFLSEETGLDNMSSTAIFSPAKRRQLLKAKTGRTKGPVCRGEGLTAYARGYKKQIKQTPRKDSFHSPFTEHGPTHETKDLCKDSNQDKLRSSNNSLCTYFMSLWSHSMDTANIDSMRRSPRIDHRRDDCPQLVSQCGSVPQVDPTTALTGSASSSWLSRSEGTKPSHSPQVHCVSQPRPFAEPKLVPVPHPQLLGSVRKTKTTVTANHNVVQTLERVAPTNIGRIEDKQRPEVHIPAQDRKQGDNESSGDEPERSAAYSSSLSTLRSIPDLPYNNPSPEGKLRSGFSHRSSPLSDKPISASPSGASAELINPVHVDNVGAVKQTATAGQKHILRGNRPYNAVQKSRHYIFHHRNTNYSNKVCRLSISEPNLSTESEKQSSMSLRRCRSNLNMSISTSQLTFRASSSLNTCYFSGGSVYENRKCTKSERHFHPGKLSERKRSVFTRLGSGDYTSLGCDRSTFHKESSSTLTEFWSGVSFEESRTKCMNTCYNNSPSKGRSSKGSSRSVFHDNVLARDYSKESPASACDASRQGLGRKKKLRTATPWRMTLPKSIAKGKRFQNSVERSPVSNQSFTRLLKFWEKASKVASRSGVPFSPARTSSKVTRRCDKTAYLPLRRCEISREKRQIEQMSSQLAGTKSTVDENSTETSFKLRPRRLTQTRQNSKRSEDVWSRDNPNPRPIKSSGQTPKISTGTIKYKKLPHKYRSLFGKPRSFTKGKGYSSTPVYCTPKTDRMSVIYNLEPQIPNRTQRYRLFNRDNTRSQVSAQQEHRSSTVSGRTQFHSAISAQRQSPAKDALRQADLNCSESVEAFRRQRLLDFIATCCRTHEEDNHHAVSSNTLDNQINSHSGIDVQETGKVSEGMCYKADNSCKRYSFKSSTIDTSSNRYAPPKTRLKVDRRSRNSIQNDQSTENRRRDNTVKQKTRKGLKSSILQAPSRRFEPRLRVGNSPTGNHNLSQGTERSRNTVNFSPSILYISQSSDLNTTDAPSHETEHCEQVTETNEENTFTLDKSIHMNLGKGICSSGSPVSLPSVGEGYMISAGLDCSSDSSEAATPTNRLKFLKVYNETAGFLGNRKYPVHSNDKSKGTKKVKPALATNYQKGAHSLWRRRQPSNLTFISRPKKRDGFCNRSFAIGDHNVRNRSITGRTSTSTANGGEQYLEQEKLLNSLSSTTFSANWKTLKNADKNLYYHSLVNTQASPITSDSGKTFTYTPKRNVGASQAGKTSYMFPNKEAVASAVRVDSPPMQTTVTTGDQSDSICFSKTATSLELPELNCDYHCKNPRAKNAQAFSRVNFVDFGNNENRRRPSTYQVVHGVTLGDRTGTGFIKMEQMPKYSPCHMTQENKRKDALQRTELVDDTHAGFSSLENTNSSEFSQTLSEGHIGSTETVGTQTVSHNSAEVLKLKRPGLCYEGDTLEGMPSPHKTTEHGTPLGNCDIIRLAQNMNLRSVKTVAFDTAACWGKDSHSLATKMPLSKGAFDISEISNGCQKQARFTDKEENFYTSRNVFQGQPSARSDERFSIQLHPVPLGRLKLNKVLISSSDTELSYGRGNFAPKVYRYRYNSPAKSLQPVGITENVTQGENRRSNTFIAFCLVPPDLRNSTTGGSNVLTSSVTELDNFRSASKFSISKHPSLENHIKPANTSARRELRGCGKLNRKLTTKYSWSDSNLVSEGSTSQSLRLDNKTFVMPRTEKALESCNKPVVSFRLNPPRDTTKNLSDSMEAPQELGNNSSGKEELPLKENVSSDKELDPNDCKETQRTRDIEIVLGDDVTVKEFMKCFINGLDLELNNSGIPAPQTAFKKNGRVPRGSAAKPSHENPEKHSVQRGDNQMPPVVDISSRFNHSRNHTSVDLSQSQKIELASYSITVDEEEYKSPKDQQETHKKGDIQRSRQDPKYIRNCKGNFIEENTEASATDDIQAAVEGFVTDILNNKRHKPQGNTNYREKKTRKALREEHLGTEQCKMTSPRKPVRRNHKKLSPCAREQHGLGLEHVPNDNMAWWERSALTKPAVSKLPTKTFHMQRAQEQRKRSSLLWFSEKYKPHGVPLRNKKSSPEKPILKRDDIKDHVTPTLSTSETISVFFSSPHSERSVNRPSKSTNEDGQLVEKMKQKDKMHPKKCRSRKKSLPLHHYLERGKLDHDIIGGACKACARKSKSTSDIEPEINHPSLSYSYEKGQSPMESLQETKFVGVSPRKSCSVTNLYRSTRGWRSPETCRQRMQRSNTTTGKRRGKKKKSKYRSGYSSSSLTSLGAKKKKAIKDCWVKTESHCKQRLKTLSQKLMEHEIFETETSLGVKNDDNIDMKSSRDGVTSLNTVPDADSCPSRDHYTAQKKFSKKQAFNPSNTPSAKDIYRNNPQPCCCGSCFDPVTAELNNRTCVLIESGKPIKNTDEQSTGRERKDASDIGNRINFQTELPVNRKRRTAWLGTRLSIGETITAEQGKGRRFAQHQIADHLVSDDQAHKNGDNPCQCSNLTKQAESAPTDPCVLCEKHAGEPSHAIRSQLRQNKKNRSPGRKNPQSRSSPMESICIARTDWLDKQKRKAIPENLGTRSNKKVSNHSRRNKRCLRRHGMSMASKQLVLDSQVVDVEPMNLVLPQLNYRISPKHRRRLLKQPNSKQVRKSSNLRLRELSADCTPYPSPLKKKGSSRAIRCKTDFYGDIGDRQGDMESRDSSLTDYFKENTKSSKKCKGIVKRKTSPTYEHHVRFSARRMDSSSLTTSDSTERSRVDATLETSWDDQQSSVPRAKEEAIFSVAGKD</sequence>
<feature type="region of interest" description="Disordered" evidence="1">
    <location>
        <begin position="1"/>
        <end position="188"/>
    </location>
</feature>
<feature type="region of interest" description="Disordered" evidence="1">
    <location>
        <begin position="1394"/>
        <end position="1488"/>
    </location>
</feature>
<feature type="compositionally biased region" description="Polar residues" evidence="1">
    <location>
        <begin position="814"/>
        <end position="838"/>
    </location>
</feature>
<feature type="compositionally biased region" description="Basic and acidic residues" evidence="1">
    <location>
        <begin position="2746"/>
        <end position="2760"/>
    </location>
</feature>
<gene>
    <name evidence="2" type="ORF">ElyMa_006848900</name>
</gene>
<feature type="compositionally biased region" description="Basic and acidic residues" evidence="1">
    <location>
        <begin position="5368"/>
        <end position="5380"/>
    </location>
</feature>